<feature type="domain" description="DUF883" evidence="1">
    <location>
        <begin position="110"/>
        <end position="136"/>
    </location>
</feature>
<accession>A0ABM8YXU9</accession>
<dbReference type="PANTHER" id="PTHR35893:SF3">
    <property type="entry name" value="INNER MEMBRANE PROTEIN"/>
    <property type="match status" value="1"/>
</dbReference>
<dbReference type="Pfam" id="PF19029">
    <property type="entry name" value="DUF883_C"/>
    <property type="match status" value="1"/>
</dbReference>
<sequence length="136" mass="14280">MQNTISNKVEGAVAAAENMAQRTGTAVGNVVDATKSAGKQVGAAASSEMSNLRADLDDLISRIPSLSDIDLEEAKEKLMTKMASAKEVAKIVAADARKHFNDGVDCSRGYVKENPLQAVGYAAAIGFLLGLLISRR</sequence>
<name>A0ABM8YXU9_9PROT</name>
<evidence type="ECO:0000313" key="3">
    <source>
        <dbReference type="Proteomes" id="UP000839052"/>
    </source>
</evidence>
<dbReference type="EMBL" id="OU912926">
    <property type="protein sequence ID" value="CAG9932395.1"/>
    <property type="molecule type" value="Genomic_DNA"/>
</dbReference>
<proteinExistence type="predicted"/>
<dbReference type="PANTHER" id="PTHR35893">
    <property type="entry name" value="INNER MEMBRANE PROTEIN-RELATED"/>
    <property type="match status" value="1"/>
</dbReference>
<organism evidence="2 3">
    <name type="scientific">Candidatus Nitrotoga arctica</name>
    <dbReference type="NCBI Taxonomy" id="453162"/>
    <lineage>
        <taxon>Bacteria</taxon>
        <taxon>Pseudomonadati</taxon>
        <taxon>Pseudomonadota</taxon>
        <taxon>Betaproteobacteria</taxon>
        <taxon>Nitrosomonadales</taxon>
        <taxon>Gallionellaceae</taxon>
        <taxon>Candidatus Nitrotoga</taxon>
    </lineage>
</organism>
<dbReference type="InterPro" id="IPR010279">
    <property type="entry name" value="YqjD/ElaB"/>
</dbReference>
<evidence type="ECO:0000259" key="1">
    <source>
        <dbReference type="Pfam" id="PF19029"/>
    </source>
</evidence>
<keyword evidence="3" id="KW-1185">Reference proteome</keyword>
<evidence type="ECO:0000313" key="2">
    <source>
        <dbReference type="EMBL" id="CAG9932395.1"/>
    </source>
</evidence>
<dbReference type="RefSeq" id="WP_239796334.1">
    <property type="nucleotide sequence ID" value="NZ_OU912926.1"/>
</dbReference>
<dbReference type="Proteomes" id="UP000839052">
    <property type="component" value="Chromosome"/>
</dbReference>
<gene>
    <name evidence="2" type="ORF">NTG6680_1142</name>
</gene>
<protein>
    <recommendedName>
        <fullName evidence="1">DUF883 domain-containing protein</fullName>
    </recommendedName>
</protein>
<dbReference type="InterPro" id="IPR043605">
    <property type="entry name" value="DUF883_C"/>
</dbReference>
<reference evidence="2 3" key="1">
    <citation type="submission" date="2021-10" db="EMBL/GenBank/DDBJ databases">
        <authorList>
            <person name="Koch H."/>
        </authorList>
    </citation>
    <scope>NUCLEOTIDE SEQUENCE [LARGE SCALE GENOMIC DNA]</scope>
    <source>
        <strain evidence="2">6680</strain>
    </source>
</reference>